<dbReference type="EMBL" id="UYJE01004106">
    <property type="protein sequence ID" value="VDI25063.1"/>
    <property type="molecule type" value="Genomic_DNA"/>
</dbReference>
<keyword evidence="1" id="KW-0472">Membrane</keyword>
<protein>
    <submittedName>
        <fullName evidence="2">Uncharacterized protein</fullName>
    </submittedName>
</protein>
<evidence type="ECO:0000313" key="3">
    <source>
        <dbReference type="Proteomes" id="UP000596742"/>
    </source>
</evidence>
<organism evidence="2 3">
    <name type="scientific">Mytilus galloprovincialis</name>
    <name type="common">Mediterranean mussel</name>
    <dbReference type="NCBI Taxonomy" id="29158"/>
    <lineage>
        <taxon>Eukaryota</taxon>
        <taxon>Metazoa</taxon>
        <taxon>Spiralia</taxon>
        <taxon>Lophotrochozoa</taxon>
        <taxon>Mollusca</taxon>
        <taxon>Bivalvia</taxon>
        <taxon>Autobranchia</taxon>
        <taxon>Pteriomorphia</taxon>
        <taxon>Mytilida</taxon>
        <taxon>Mytiloidea</taxon>
        <taxon>Mytilidae</taxon>
        <taxon>Mytilinae</taxon>
        <taxon>Mytilus</taxon>
    </lineage>
</organism>
<keyword evidence="3" id="KW-1185">Reference proteome</keyword>
<reference evidence="2" key="1">
    <citation type="submission" date="2018-11" db="EMBL/GenBank/DDBJ databases">
        <authorList>
            <person name="Alioto T."/>
            <person name="Alioto T."/>
        </authorList>
    </citation>
    <scope>NUCLEOTIDE SEQUENCE</scope>
</reference>
<accession>A0A8B6DXN7</accession>
<name>A0A8B6DXN7_MYTGA</name>
<proteinExistence type="predicted"/>
<dbReference type="AlphaFoldDB" id="A0A8B6DXN7"/>
<keyword evidence="1" id="KW-0812">Transmembrane</keyword>
<dbReference type="Proteomes" id="UP000596742">
    <property type="component" value="Unassembled WGS sequence"/>
</dbReference>
<comment type="caution">
    <text evidence="2">The sequence shown here is derived from an EMBL/GenBank/DDBJ whole genome shotgun (WGS) entry which is preliminary data.</text>
</comment>
<evidence type="ECO:0000256" key="1">
    <source>
        <dbReference type="SAM" id="Phobius"/>
    </source>
</evidence>
<feature type="transmembrane region" description="Helical" evidence="1">
    <location>
        <begin position="64"/>
        <end position="88"/>
    </location>
</feature>
<sequence length="139" mass="15723">MVLLKLEYVDKTLHAGTSSLIGISLDTRQTTSKDEHDDASTTIVLSQFNRTTLTVVENKSTENYVIVITAVSIVLVLCVIVATIAFCIKRRCRQEIYTSFVPQQPQIYSDLNTRTYDEITDLDMPKNLDEDGYEMPRLA</sequence>
<evidence type="ECO:0000313" key="2">
    <source>
        <dbReference type="EMBL" id="VDI25063.1"/>
    </source>
</evidence>
<keyword evidence="1" id="KW-1133">Transmembrane helix</keyword>
<gene>
    <name evidence="2" type="ORF">MGAL_10B050544</name>
</gene>